<evidence type="ECO:0000256" key="2">
    <source>
        <dbReference type="ARBA" id="ARBA00022741"/>
    </source>
</evidence>
<reference evidence="5" key="2">
    <citation type="journal article" date="2021" name="PeerJ">
        <title>Extensive microbial diversity within the chicken gut microbiome revealed by metagenomics and culture.</title>
        <authorList>
            <person name="Gilroy R."/>
            <person name="Ravi A."/>
            <person name="Getino M."/>
            <person name="Pursley I."/>
            <person name="Horton D.L."/>
            <person name="Alikhan N.F."/>
            <person name="Baker D."/>
            <person name="Gharbi K."/>
            <person name="Hall N."/>
            <person name="Watson M."/>
            <person name="Adriaenssens E.M."/>
            <person name="Foster-Nyarko E."/>
            <person name="Jarju S."/>
            <person name="Secka A."/>
            <person name="Antonio M."/>
            <person name="Oren A."/>
            <person name="Chaudhuri R.R."/>
            <person name="La Ragione R."/>
            <person name="Hildebrand F."/>
            <person name="Pallen M.J."/>
        </authorList>
    </citation>
    <scope>NUCLEOTIDE SEQUENCE</scope>
    <source>
        <strain evidence="5">ChiSxjej2B14-6234</strain>
    </source>
</reference>
<feature type="domain" description="ABC transporter" evidence="4">
    <location>
        <begin position="15"/>
        <end position="246"/>
    </location>
</feature>
<gene>
    <name evidence="5" type="ORF">IAB73_06460</name>
</gene>
<evidence type="ECO:0000256" key="1">
    <source>
        <dbReference type="ARBA" id="ARBA00022448"/>
    </source>
</evidence>
<dbReference type="PROSITE" id="PS50893">
    <property type="entry name" value="ABC_TRANSPORTER_2"/>
    <property type="match status" value="1"/>
</dbReference>
<dbReference type="PANTHER" id="PTHR42734:SF7">
    <property type="entry name" value="ATP-BINDING COMPONENT OF ABC TRANSPORTER-RELATED"/>
    <property type="match status" value="1"/>
</dbReference>
<keyword evidence="2" id="KW-0547">Nucleotide-binding</keyword>
<evidence type="ECO:0000256" key="3">
    <source>
        <dbReference type="ARBA" id="ARBA00022840"/>
    </source>
</evidence>
<evidence type="ECO:0000259" key="4">
    <source>
        <dbReference type="PROSITE" id="PS50893"/>
    </source>
</evidence>
<evidence type="ECO:0000313" key="6">
    <source>
        <dbReference type="Proteomes" id="UP000886887"/>
    </source>
</evidence>
<dbReference type="GO" id="GO:0016887">
    <property type="term" value="F:ATP hydrolysis activity"/>
    <property type="evidence" value="ECO:0007669"/>
    <property type="project" value="InterPro"/>
</dbReference>
<name>A0A9D0ZA77_9FIRM</name>
<evidence type="ECO:0000313" key="5">
    <source>
        <dbReference type="EMBL" id="HIQ71828.1"/>
    </source>
</evidence>
<dbReference type="InterPro" id="IPR017871">
    <property type="entry name" value="ABC_transporter-like_CS"/>
</dbReference>
<dbReference type="PROSITE" id="PS00211">
    <property type="entry name" value="ABC_TRANSPORTER_1"/>
    <property type="match status" value="1"/>
</dbReference>
<organism evidence="5 6">
    <name type="scientific">Candidatus Onthenecus intestinigallinarum</name>
    <dbReference type="NCBI Taxonomy" id="2840875"/>
    <lineage>
        <taxon>Bacteria</taxon>
        <taxon>Bacillati</taxon>
        <taxon>Bacillota</taxon>
        <taxon>Clostridia</taxon>
        <taxon>Eubacteriales</taxon>
        <taxon>Candidatus Onthenecus</taxon>
    </lineage>
</organism>
<dbReference type="EMBL" id="DVFJ01000020">
    <property type="protein sequence ID" value="HIQ71828.1"/>
    <property type="molecule type" value="Genomic_DNA"/>
</dbReference>
<reference evidence="5" key="1">
    <citation type="submission" date="2020-10" db="EMBL/GenBank/DDBJ databases">
        <authorList>
            <person name="Gilroy R."/>
        </authorList>
    </citation>
    <scope>NUCLEOTIDE SEQUENCE</scope>
    <source>
        <strain evidence="5">ChiSxjej2B14-6234</strain>
    </source>
</reference>
<dbReference type="SUPFAM" id="SSF52540">
    <property type="entry name" value="P-loop containing nucleoside triphosphate hydrolases"/>
    <property type="match status" value="1"/>
</dbReference>
<dbReference type="InterPro" id="IPR003593">
    <property type="entry name" value="AAA+_ATPase"/>
</dbReference>
<dbReference type="Proteomes" id="UP000886887">
    <property type="component" value="Unassembled WGS sequence"/>
</dbReference>
<dbReference type="AlphaFoldDB" id="A0A9D0ZA77"/>
<dbReference type="Gene3D" id="3.40.50.300">
    <property type="entry name" value="P-loop containing nucleotide triphosphate hydrolases"/>
    <property type="match status" value="1"/>
</dbReference>
<dbReference type="SMART" id="SM00382">
    <property type="entry name" value="AAA"/>
    <property type="match status" value="1"/>
</dbReference>
<keyword evidence="3 5" id="KW-0067">ATP-binding</keyword>
<dbReference type="Pfam" id="PF00005">
    <property type="entry name" value="ABC_tran"/>
    <property type="match status" value="1"/>
</dbReference>
<dbReference type="PANTHER" id="PTHR42734">
    <property type="entry name" value="METAL TRANSPORT SYSTEM ATP-BINDING PROTEIN TM_0124-RELATED"/>
    <property type="match status" value="1"/>
</dbReference>
<keyword evidence="1" id="KW-0813">Transport</keyword>
<accession>A0A9D0ZA77</accession>
<proteinExistence type="predicted"/>
<sequence>MSEQTTHASCGLCRIEVEGLSVVRDGQTLLHDVGLHVHCGELTALIGTNGAGKTTLIRALLGEIPFTGTVRHLTQDGKPAAAVRTGYVPQQLEFDHSSPVTVMDFMTASLSRRAVWLGVSRRARREALEALARTDCERLADRRLGALSGGELQRVLLALALRPQPDLLILDEPVSGVDQNGLESFYQTVAALREHNHMAVLLVSHDLDVVRRYADHVVLMQGTVLRQGRPKEVFESPEFGQVFYARGNEA</sequence>
<dbReference type="InterPro" id="IPR050153">
    <property type="entry name" value="Metal_Ion_Import_ABC"/>
</dbReference>
<comment type="caution">
    <text evidence="5">The sequence shown here is derived from an EMBL/GenBank/DDBJ whole genome shotgun (WGS) entry which is preliminary data.</text>
</comment>
<dbReference type="InterPro" id="IPR027417">
    <property type="entry name" value="P-loop_NTPase"/>
</dbReference>
<protein>
    <submittedName>
        <fullName evidence="5">Metal ABC transporter ATP-binding protein</fullName>
    </submittedName>
</protein>
<dbReference type="GO" id="GO:0005524">
    <property type="term" value="F:ATP binding"/>
    <property type="evidence" value="ECO:0007669"/>
    <property type="project" value="UniProtKB-KW"/>
</dbReference>
<dbReference type="InterPro" id="IPR003439">
    <property type="entry name" value="ABC_transporter-like_ATP-bd"/>
</dbReference>